<keyword evidence="1" id="KW-0732">Signal</keyword>
<dbReference type="Gene3D" id="3.30.1360.180">
    <property type="match status" value="1"/>
</dbReference>
<dbReference type="Pfam" id="PF01663">
    <property type="entry name" value="Phosphodiest"/>
    <property type="match status" value="1"/>
</dbReference>
<name>A0AA43RL46_9ACTN</name>
<gene>
    <name evidence="2" type="ORF">Q3982_09045</name>
</gene>
<dbReference type="CDD" id="cd16018">
    <property type="entry name" value="Enpp"/>
    <property type="match status" value="1"/>
</dbReference>
<dbReference type="InterPro" id="IPR017850">
    <property type="entry name" value="Alkaline_phosphatase_core_sf"/>
</dbReference>
<reference evidence="2" key="1">
    <citation type="submission" date="2023-07" db="EMBL/GenBank/DDBJ databases">
        <title>Between Cages and Wild: Unraveling the Impact of Captivity on Animal Microbiomes and Antimicrobial Resistance.</title>
        <authorList>
            <person name="Schmartz G.P."/>
            <person name="Rehner J."/>
            <person name="Schuff M.J."/>
            <person name="Becker S.L."/>
            <person name="Kravczyk M."/>
            <person name="Gurevich A."/>
            <person name="Francke R."/>
            <person name="Mueller R."/>
            <person name="Keller V."/>
            <person name="Keller A."/>
        </authorList>
    </citation>
    <scope>NUCLEOTIDE SEQUENCE</scope>
    <source>
        <strain evidence="2">S12M_St_49</strain>
    </source>
</reference>
<feature type="chain" id="PRO_5041286355" evidence="1">
    <location>
        <begin position="28"/>
        <end position="402"/>
    </location>
</feature>
<comment type="caution">
    <text evidence="2">The sequence shown here is derived from an EMBL/GenBank/DDBJ whole genome shotgun (WGS) entry which is preliminary data.</text>
</comment>
<organism evidence="2 3">
    <name type="scientific">Phoenicibacter congonensis</name>
    <dbReference type="NCBI Taxonomy" id="1944646"/>
    <lineage>
        <taxon>Bacteria</taxon>
        <taxon>Bacillati</taxon>
        <taxon>Actinomycetota</taxon>
        <taxon>Coriobacteriia</taxon>
        <taxon>Eggerthellales</taxon>
        <taxon>Eggerthellaceae</taxon>
        <taxon>Phoenicibacter</taxon>
    </lineage>
</organism>
<dbReference type="Gene3D" id="3.40.720.10">
    <property type="entry name" value="Alkaline Phosphatase, subunit A"/>
    <property type="match status" value="1"/>
</dbReference>
<dbReference type="InterPro" id="IPR002591">
    <property type="entry name" value="Phosphodiest/P_Trfase"/>
</dbReference>
<dbReference type="PANTHER" id="PTHR10151">
    <property type="entry name" value="ECTONUCLEOTIDE PYROPHOSPHATASE/PHOSPHODIESTERASE"/>
    <property type="match status" value="1"/>
</dbReference>
<evidence type="ECO:0000313" key="2">
    <source>
        <dbReference type="EMBL" id="MDO4842806.1"/>
    </source>
</evidence>
<evidence type="ECO:0000256" key="1">
    <source>
        <dbReference type="SAM" id="SignalP"/>
    </source>
</evidence>
<dbReference type="SUPFAM" id="SSF53649">
    <property type="entry name" value="Alkaline phosphatase-like"/>
    <property type="match status" value="1"/>
</dbReference>
<evidence type="ECO:0000313" key="3">
    <source>
        <dbReference type="Proteomes" id="UP001168575"/>
    </source>
</evidence>
<keyword evidence="3" id="KW-1185">Reference proteome</keyword>
<dbReference type="Proteomes" id="UP001168575">
    <property type="component" value="Unassembled WGS sequence"/>
</dbReference>
<protein>
    <submittedName>
        <fullName evidence="2">Ectonucleotide pyrophosphatase/phosphodiesterase</fullName>
    </submittedName>
</protein>
<sequence>MNSLKDSSMIRRLIFSFFLLLSLTARAENDQYTVVISMDGFRWDYPIWYDTPFLDEIAEKGVSSSLIPSFPTKTFPNHYTLATGLYPDHHGIIANAFRDPETGKSFSLGDPETKFDPRYYGGEPVWLTAQKNGLHTAVFYWPGSDVAIKGQYPEHYYNYDAKPQLTFEERVDGIIKQLQKPEPDRPRLIMAYFEQPDAYGHYYGPSSKQTRRAVEQMDSLMRNLYYRIQGLPYADKVNLILLSDHGMTHLGDNQQINIYDYIKKDWIEAAESSIVTNIYVKKGCLKKVLEGLSKMPHVRYWKHGEVPAHFHYGNNPRVGDVIVLEDIGWQLVTKQEKTPGGHGYDNYLYEMHALFRAIGPAFRHGEYPRFENVNVYPLICHLLGIEPAPCDGHIDKVKEMLQ</sequence>
<dbReference type="AlphaFoldDB" id="A0AA43RL46"/>
<dbReference type="GO" id="GO:0016787">
    <property type="term" value="F:hydrolase activity"/>
    <property type="evidence" value="ECO:0007669"/>
    <property type="project" value="UniProtKB-ARBA"/>
</dbReference>
<feature type="signal peptide" evidence="1">
    <location>
        <begin position="1"/>
        <end position="27"/>
    </location>
</feature>
<dbReference type="EMBL" id="JAUMVS010000316">
    <property type="protein sequence ID" value="MDO4842806.1"/>
    <property type="molecule type" value="Genomic_DNA"/>
</dbReference>
<dbReference type="PANTHER" id="PTHR10151:SF120">
    <property type="entry name" value="BIS(5'-ADENOSYL)-TRIPHOSPHATASE"/>
    <property type="match status" value="1"/>
</dbReference>
<accession>A0AA43RL46</accession>
<proteinExistence type="predicted"/>